<dbReference type="AlphaFoldDB" id="D5WV04"/>
<dbReference type="PANTHER" id="PTHR36435">
    <property type="entry name" value="SLR1288 PROTEIN"/>
    <property type="match status" value="1"/>
</dbReference>
<keyword evidence="4" id="KW-1185">Reference proteome</keyword>
<keyword evidence="1" id="KW-0472">Membrane</keyword>
<keyword evidence="1" id="KW-0812">Transmembrane</keyword>
<feature type="transmembrane region" description="Helical" evidence="1">
    <location>
        <begin position="12"/>
        <end position="31"/>
    </location>
</feature>
<feature type="transmembrane region" description="Helical" evidence="1">
    <location>
        <begin position="169"/>
        <end position="187"/>
    </location>
</feature>
<dbReference type="PANTHER" id="PTHR36435:SF1">
    <property type="entry name" value="CAAX AMINO TERMINAL PROTEASE FAMILY PROTEIN"/>
    <property type="match status" value="1"/>
</dbReference>
<dbReference type="EMBL" id="CP002017">
    <property type="protein sequence ID" value="ADG07476.1"/>
    <property type="molecule type" value="Genomic_DNA"/>
</dbReference>
<sequence>MNQKSGALPVGAYYATGFGFGAAGLFMLWLTHHRRGVPWSELLGLVSPWQVFGLGTLLAVVLIGFEMAIATFLPERWWADDGRNASFSQLGYVNIFLLMLIIGVGEELFFRAGFQRLLVNGLGDAVLGILTASAIFALFHPYWKKPVLMVSVFVMGAVMGWGYWVTGSIWTSAWCHFLVNFVMTLFGKKGMFLPRRSPGEP</sequence>
<feature type="transmembrane region" description="Helical" evidence="1">
    <location>
        <begin position="85"/>
        <end position="105"/>
    </location>
</feature>
<name>D5WV04_KYRT2</name>
<dbReference type="InterPro" id="IPR052710">
    <property type="entry name" value="CAAX_protease"/>
</dbReference>
<proteinExistence type="predicted"/>
<dbReference type="KEGG" id="bts:Btus_2837"/>
<reference evidence="3 4" key="1">
    <citation type="journal article" date="2011" name="Stand. Genomic Sci.">
        <title>Complete genome sequence of the thermophilic, hydrogen-oxidizing Bacillus tusciae type strain (T2) and reclassification in the new genus, Kyrpidia gen. nov. as Kyrpidia tusciae comb. nov. and emendation of the family Alicyclobacillaceae da Costa and Rainey, 2010.</title>
        <authorList>
            <person name="Klenk H.P."/>
            <person name="Lapidus A."/>
            <person name="Chertkov O."/>
            <person name="Copeland A."/>
            <person name="Del Rio T.G."/>
            <person name="Nolan M."/>
            <person name="Lucas S."/>
            <person name="Chen F."/>
            <person name="Tice H."/>
            <person name="Cheng J.F."/>
            <person name="Han C."/>
            <person name="Bruce D."/>
            <person name="Goodwin L."/>
            <person name="Pitluck S."/>
            <person name="Pati A."/>
            <person name="Ivanova N."/>
            <person name="Mavromatis K."/>
            <person name="Daum C."/>
            <person name="Chen A."/>
            <person name="Palaniappan K."/>
            <person name="Chang Y.J."/>
            <person name="Land M."/>
            <person name="Hauser L."/>
            <person name="Jeffries C.D."/>
            <person name="Detter J.C."/>
            <person name="Rohde M."/>
            <person name="Abt B."/>
            <person name="Pukall R."/>
            <person name="Goker M."/>
            <person name="Bristow J."/>
            <person name="Markowitz V."/>
            <person name="Hugenholtz P."/>
            <person name="Eisen J.A."/>
        </authorList>
    </citation>
    <scope>NUCLEOTIDE SEQUENCE [LARGE SCALE GENOMIC DNA]</scope>
    <source>
        <strain evidence="3 4">DSM 2912</strain>
    </source>
</reference>
<organism evidence="3 4">
    <name type="scientific">Kyrpidia tusciae (strain DSM 2912 / NBRC 15312 / T2)</name>
    <name type="common">Bacillus tusciae</name>
    <dbReference type="NCBI Taxonomy" id="562970"/>
    <lineage>
        <taxon>Bacteria</taxon>
        <taxon>Bacillati</taxon>
        <taxon>Bacillota</taxon>
        <taxon>Bacilli</taxon>
        <taxon>Bacillales</taxon>
        <taxon>Alicyclobacillaceae</taxon>
        <taxon>Kyrpidia</taxon>
    </lineage>
</organism>
<dbReference type="GO" id="GO:0004175">
    <property type="term" value="F:endopeptidase activity"/>
    <property type="evidence" value="ECO:0007669"/>
    <property type="project" value="UniProtKB-ARBA"/>
</dbReference>
<evidence type="ECO:0000313" key="3">
    <source>
        <dbReference type="EMBL" id="ADG07476.1"/>
    </source>
</evidence>
<dbReference type="STRING" id="562970.Btus_2837"/>
<dbReference type="eggNOG" id="COG1266">
    <property type="taxonomic scope" value="Bacteria"/>
</dbReference>
<dbReference type="InterPro" id="IPR003675">
    <property type="entry name" value="Rce1/LyrA-like_dom"/>
</dbReference>
<accession>D5WV04</accession>
<evidence type="ECO:0000256" key="1">
    <source>
        <dbReference type="SAM" id="Phobius"/>
    </source>
</evidence>
<feature type="transmembrane region" description="Helical" evidence="1">
    <location>
        <begin position="51"/>
        <end position="73"/>
    </location>
</feature>
<dbReference type="HOGENOM" id="CLU_108801_0_0_9"/>
<evidence type="ECO:0000259" key="2">
    <source>
        <dbReference type="Pfam" id="PF02517"/>
    </source>
</evidence>
<feature type="transmembrane region" description="Helical" evidence="1">
    <location>
        <begin position="117"/>
        <end position="139"/>
    </location>
</feature>
<gene>
    <name evidence="3" type="ordered locus">Btus_2837</name>
</gene>
<evidence type="ECO:0000313" key="4">
    <source>
        <dbReference type="Proteomes" id="UP000002368"/>
    </source>
</evidence>
<dbReference type="RefSeq" id="WP_013076757.1">
    <property type="nucleotide sequence ID" value="NC_014098.1"/>
</dbReference>
<dbReference type="GO" id="GO:0080120">
    <property type="term" value="P:CAAX-box protein maturation"/>
    <property type="evidence" value="ECO:0007669"/>
    <property type="project" value="UniProtKB-ARBA"/>
</dbReference>
<dbReference type="Proteomes" id="UP000002368">
    <property type="component" value="Chromosome"/>
</dbReference>
<protein>
    <submittedName>
        <fullName evidence="3">Abortive infection protein</fullName>
    </submittedName>
</protein>
<dbReference type="Pfam" id="PF02517">
    <property type="entry name" value="Rce1-like"/>
    <property type="match status" value="1"/>
</dbReference>
<keyword evidence="1" id="KW-1133">Transmembrane helix</keyword>
<feature type="domain" description="CAAX prenyl protease 2/Lysostaphin resistance protein A-like" evidence="2">
    <location>
        <begin position="92"/>
        <end position="182"/>
    </location>
</feature>